<proteinExistence type="predicted"/>
<keyword evidence="2" id="KW-0812">Transmembrane</keyword>
<dbReference type="eggNOG" id="COG1196">
    <property type="taxonomic scope" value="Bacteria"/>
</dbReference>
<dbReference type="EMBL" id="JH594606">
    <property type="protein sequence ID" value="EHQ01278.1"/>
    <property type="molecule type" value="Genomic_DNA"/>
</dbReference>
<evidence type="ECO:0000256" key="1">
    <source>
        <dbReference type="SAM" id="Coils"/>
    </source>
</evidence>
<dbReference type="STRING" id="865937.Gilli_0566"/>
<feature type="transmembrane region" description="Helical" evidence="2">
    <location>
        <begin position="21"/>
        <end position="39"/>
    </location>
</feature>
<dbReference type="AlphaFoldDB" id="H2BZT6"/>
<feature type="coiled-coil region" evidence="1">
    <location>
        <begin position="86"/>
        <end position="113"/>
    </location>
</feature>
<keyword evidence="2" id="KW-1133">Transmembrane helix</keyword>
<organism evidence="3 4">
    <name type="scientific">Gillisia limnaea (strain DSM 15749 / LMG 21470 / R-8282)</name>
    <dbReference type="NCBI Taxonomy" id="865937"/>
    <lineage>
        <taxon>Bacteria</taxon>
        <taxon>Pseudomonadati</taxon>
        <taxon>Bacteroidota</taxon>
        <taxon>Flavobacteriia</taxon>
        <taxon>Flavobacteriales</taxon>
        <taxon>Flavobacteriaceae</taxon>
        <taxon>Gillisia</taxon>
    </lineage>
</organism>
<dbReference type="Proteomes" id="UP000003844">
    <property type="component" value="Unassembled WGS sequence"/>
</dbReference>
<keyword evidence="2" id="KW-0472">Membrane</keyword>
<sequence length="413" mass="48077">MIGRIPLSTRRLKSLRMKKSIYGILIVLVLSPLPGYSQITDDNKSVTALVLTELNRERSLQKENLDFRIKQIDAKLTSLDEGIKNTNSSSEKIEKLVERVQILEEKQSELDKNAISVYKYNYSSAVLNLASMEREIKPLNLFNSSREFYTTLDKVSNPMTYPGYEAWFKEFEKYIEDNKKDEARLSALSHILQVTGNLAEGTPFTGMFAGSLFDGIGTFINSLGRRDKGLREKSMSMFKLTTSVSQFTHDKDLIETEWKAITKSLDELKELQNRAMEENFVGILGINRSDFKKNFTYETDAKKRTQYIIDISRIAEDKISEVKNRNPENWKQEYYNQMVTVQNLKIRFGTLTFRILENLDKYKVLIDKYKQDEFLKDRVSQLELKLDLVRNSFETTFNPQDYIRASNEMYIVE</sequence>
<gene>
    <name evidence="3" type="ORF">Gilli_0566</name>
</gene>
<dbReference type="HOGENOM" id="CLU_665260_0_0_10"/>
<reference evidence="4" key="1">
    <citation type="journal article" date="2012" name="Stand. Genomic Sci.">
        <title>Genome sequence of the Antarctic rhodopsins-containing flavobacterium Gillisia limnaea type strain (R-8282(T)).</title>
        <authorList>
            <person name="Riedel T."/>
            <person name="Held B."/>
            <person name="Nolan M."/>
            <person name="Lucas S."/>
            <person name="Lapidus A."/>
            <person name="Tice H."/>
            <person name="Del Rio T.G."/>
            <person name="Cheng J.F."/>
            <person name="Han C."/>
            <person name="Tapia R."/>
            <person name="Goodwin L.A."/>
            <person name="Pitluck S."/>
            <person name="Liolios K."/>
            <person name="Mavromatis K."/>
            <person name="Pagani I."/>
            <person name="Ivanova N."/>
            <person name="Mikhailova N."/>
            <person name="Pati A."/>
            <person name="Chen A."/>
            <person name="Palaniappan K."/>
            <person name="Land M."/>
            <person name="Rohde M."/>
            <person name="Tindall B.J."/>
            <person name="Detter J.C."/>
            <person name="Goker M."/>
            <person name="Bristow J."/>
            <person name="Eisen J.A."/>
            <person name="Markowitz V."/>
            <person name="Hugenholtz P."/>
            <person name="Kyrpides N.C."/>
            <person name="Klenk H.P."/>
            <person name="Woyke T."/>
        </authorList>
    </citation>
    <scope>NUCLEOTIDE SEQUENCE [LARGE SCALE GENOMIC DNA]</scope>
    <source>
        <strain evidence="4">DSM 15749 / LMG 21470 / R-8282</strain>
    </source>
</reference>
<keyword evidence="1" id="KW-0175">Coiled coil</keyword>
<evidence type="ECO:0000256" key="2">
    <source>
        <dbReference type="SAM" id="Phobius"/>
    </source>
</evidence>
<protein>
    <submittedName>
        <fullName evidence="3">Uncharacterized protein</fullName>
    </submittedName>
</protein>
<name>H2BZT6_GILLR</name>
<accession>H2BZT6</accession>
<evidence type="ECO:0000313" key="4">
    <source>
        <dbReference type="Proteomes" id="UP000003844"/>
    </source>
</evidence>
<keyword evidence="4" id="KW-1185">Reference proteome</keyword>
<evidence type="ECO:0000313" key="3">
    <source>
        <dbReference type="EMBL" id="EHQ01278.1"/>
    </source>
</evidence>